<dbReference type="KEGG" id="gso:PH603_09325"/>
<dbReference type="Pfam" id="PF04389">
    <property type="entry name" value="Peptidase_M28"/>
    <property type="match status" value="1"/>
</dbReference>
<dbReference type="InterPro" id="IPR007484">
    <property type="entry name" value="Peptidase_M28"/>
</dbReference>
<gene>
    <name evidence="3" type="ORF">PH603_09325</name>
</gene>
<dbReference type="RefSeq" id="WP_289502114.1">
    <property type="nucleotide sequence ID" value="NZ_CP116805.1"/>
</dbReference>
<dbReference type="PANTHER" id="PTHR12147">
    <property type="entry name" value="METALLOPEPTIDASE M28 FAMILY MEMBER"/>
    <property type="match status" value="1"/>
</dbReference>
<dbReference type="GO" id="GO:0006508">
    <property type="term" value="P:proteolysis"/>
    <property type="evidence" value="ECO:0007669"/>
    <property type="project" value="InterPro"/>
</dbReference>
<evidence type="ECO:0000256" key="1">
    <source>
        <dbReference type="SAM" id="Phobius"/>
    </source>
</evidence>
<proteinExistence type="predicted"/>
<keyword evidence="1" id="KW-0812">Transmembrane</keyword>
<protein>
    <submittedName>
        <fullName evidence="3">M28 family peptidase</fullName>
    </submittedName>
</protein>
<sequence length="380" mass="40574">MPSIEADLFARLSEWPHRGVGTEEEMEARESLMAALMDEPDLDITEEGFMAPASYLNMVWAIAGGLALCLWVAPFAPLWVGLAGLGLFASHLLFFDWRRSPLAWISSSRVTANLVASKGTGRRLLILMAHLDSAPASFAYRANQVPHFKQSVWLGTAIIGVAALACFIGGGLPIWIKAGLTLALLVTAIMTSIDFWRFGYVPGASDNLSGVVAVAAAARRLWRDMPADTEVRLVVTSAEEAGMLGAQAYWQTHRDALMARETYLINVDTVGVGELAFVTETAGFTKQAYGNALTATAAKLGASIGIGPASHHVGDFDSVWFNRGGVASVTLAAYDGEGLMPRIHTPDDRPEHVSTDKIAKAAAFAEAIARDVLATTGETP</sequence>
<accession>A0AAF0BFP9</accession>
<dbReference type="InterPro" id="IPR045175">
    <property type="entry name" value="M28_fam"/>
</dbReference>
<feature type="transmembrane region" description="Helical" evidence="1">
    <location>
        <begin position="151"/>
        <end position="172"/>
    </location>
</feature>
<dbReference type="EMBL" id="CP116805">
    <property type="protein sequence ID" value="WCL52738.1"/>
    <property type="molecule type" value="Genomic_DNA"/>
</dbReference>
<dbReference type="Proteomes" id="UP001217500">
    <property type="component" value="Chromosome"/>
</dbReference>
<dbReference type="PANTHER" id="PTHR12147:SF26">
    <property type="entry name" value="PEPTIDASE M28 DOMAIN-CONTAINING PROTEIN"/>
    <property type="match status" value="1"/>
</dbReference>
<name>A0AAF0BFP9_9PROT</name>
<feature type="transmembrane region" description="Helical" evidence="1">
    <location>
        <begin position="55"/>
        <end position="73"/>
    </location>
</feature>
<evidence type="ECO:0000313" key="3">
    <source>
        <dbReference type="EMBL" id="WCL52738.1"/>
    </source>
</evidence>
<dbReference type="AlphaFoldDB" id="A0AAF0BFP9"/>
<keyword evidence="4" id="KW-1185">Reference proteome</keyword>
<evidence type="ECO:0000313" key="4">
    <source>
        <dbReference type="Proteomes" id="UP001217500"/>
    </source>
</evidence>
<keyword evidence="1" id="KW-0472">Membrane</keyword>
<dbReference type="SUPFAM" id="SSF53187">
    <property type="entry name" value="Zn-dependent exopeptidases"/>
    <property type="match status" value="1"/>
</dbReference>
<reference evidence="3" key="1">
    <citation type="submission" date="2023-01" db="EMBL/GenBank/DDBJ databases">
        <title>The genome sequence of Kordiimonadaceae bacterium 6D33.</title>
        <authorList>
            <person name="Liu Y."/>
        </authorList>
    </citation>
    <scope>NUCLEOTIDE SEQUENCE</scope>
    <source>
        <strain evidence="3">6D33</strain>
    </source>
</reference>
<organism evidence="3 4">
    <name type="scientific">Gimibacter soli</name>
    <dbReference type="NCBI Taxonomy" id="3024400"/>
    <lineage>
        <taxon>Bacteria</taxon>
        <taxon>Pseudomonadati</taxon>
        <taxon>Pseudomonadota</taxon>
        <taxon>Alphaproteobacteria</taxon>
        <taxon>Kordiimonadales</taxon>
        <taxon>Temperatibacteraceae</taxon>
        <taxon>Gimibacter</taxon>
    </lineage>
</organism>
<dbReference type="GO" id="GO:0008235">
    <property type="term" value="F:metalloexopeptidase activity"/>
    <property type="evidence" value="ECO:0007669"/>
    <property type="project" value="InterPro"/>
</dbReference>
<feature type="domain" description="Peptidase M28" evidence="2">
    <location>
        <begin position="201"/>
        <end position="364"/>
    </location>
</feature>
<evidence type="ECO:0000259" key="2">
    <source>
        <dbReference type="Pfam" id="PF04389"/>
    </source>
</evidence>
<dbReference type="Gene3D" id="3.40.630.10">
    <property type="entry name" value="Zn peptidases"/>
    <property type="match status" value="1"/>
</dbReference>
<keyword evidence="1" id="KW-1133">Transmembrane helix</keyword>